<evidence type="ECO:0000256" key="1">
    <source>
        <dbReference type="ARBA" id="ARBA00022801"/>
    </source>
</evidence>
<dbReference type="GO" id="GO:0005829">
    <property type="term" value="C:cytosol"/>
    <property type="evidence" value="ECO:0007669"/>
    <property type="project" value="TreeGrafter"/>
</dbReference>
<sequence length="181" mass="20411">MIYVIRHGQTDLNKEGRLQGRLGLPLNDYGIKQAEGLRDSLQNIKFDHVFSSPQERAIQTAEIATGIRAIIDDRLDVFDLGEADKLKKGEVIMKGVVPDSSVYKGVEEIHSYIQRVFEFMRELAAEYGDREVNILLSGHRCTTGCIGAYFEGIPEDRNILRLSSGNGEYKVYNFQNLTPSK</sequence>
<accession>A0A972K3X5</accession>
<dbReference type="InterPro" id="IPR001345">
    <property type="entry name" value="PG/BPGM_mutase_AS"/>
</dbReference>
<dbReference type="CDD" id="cd07067">
    <property type="entry name" value="HP_PGM_like"/>
    <property type="match status" value="1"/>
</dbReference>
<dbReference type="Gene3D" id="3.40.50.1240">
    <property type="entry name" value="Phosphoglycerate mutase-like"/>
    <property type="match status" value="1"/>
</dbReference>
<dbReference type="InterPro" id="IPR013078">
    <property type="entry name" value="His_Pase_superF_clade-1"/>
</dbReference>
<evidence type="ECO:0000256" key="2">
    <source>
        <dbReference type="PIRSR" id="PIRSR613078-2"/>
    </source>
</evidence>
<organism evidence="3 4">
    <name type="scientific">Paenibacillus foliorum</name>
    <dbReference type="NCBI Taxonomy" id="2654974"/>
    <lineage>
        <taxon>Bacteria</taxon>
        <taxon>Bacillati</taxon>
        <taxon>Bacillota</taxon>
        <taxon>Bacilli</taxon>
        <taxon>Bacillales</taxon>
        <taxon>Paenibacillaceae</taxon>
        <taxon>Paenibacillus</taxon>
    </lineage>
</organism>
<dbReference type="InterPro" id="IPR029033">
    <property type="entry name" value="His_PPase_superfam"/>
</dbReference>
<evidence type="ECO:0000313" key="4">
    <source>
        <dbReference type="Proteomes" id="UP000641588"/>
    </source>
</evidence>
<dbReference type="SMART" id="SM00855">
    <property type="entry name" value="PGAM"/>
    <property type="match status" value="1"/>
</dbReference>
<dbReference type="Pfam" id="PF00300">
    <property type="entry name" value="His_Phos_1"/>
    <property type="match status" value="1"/>
</dbReference>
<dbReference type="GO" id="GO:0045820">
    <property type="term" value="P:negative regulation of glycolytic process"/>
    <property type="evidence" value="ECO:0007669"/>
    <property type="project" value="TreeGrafter"/>
</dbReference>
<reference evidence="3" key="1">
    <citation type="submission" date="2019-10" db="EMBL/GenBank/DDBJ databases">
        <title>Description of Paenibacillus glebae sp. nov.</title>
        <authorList>
            <person name="Carlier A."/>
            <person name="Qi S."/>
        </authorList>
    </citation>
    <scope>NUCLEOTIDE SEQUENCE</scope>
    <source>
        <strain evidence="3">LMG 31456</strain>
    </source>
</reference>
<dbReference type="AlphaFoldDB" id="A0A972K3X5"/>
<evidence type="ECO:0000313" key="3">
    <source>
        <dbReference type="EMBL" id="NOU96368.1"/>
    </source>
</evidence>
<keyword evidence="1" id="KW-0378">Hydrolase</keyword>
<dbReference type="RefSeq" id="WP_171654604.1">
    <property type="nucleotide sequence ID" value="NZ_WHOD01000097.1"/>
</dbReference>
<dbReference type="InterPro" id="IPR051695">
    <property type="entry name" value="Phosphoglycerate_Mutase"/>
</dbReference>
<proteinExistence type="predicted"/>
<dbReference type="GO" id="GO:0004331">
    <property type="term" value="F:fructose-2,6-bisphosphate 2-phosphatase activity"/>
    <property type="evidence" value="ECO:0007669"/>
    <property type="project" value="TreeGrafter"/>
</dbReference>
<name>A0A972K3X5_9BACL</name>
<dbReference type="SUPFAM" id="SSF53254">
    <property type="entry name" value="Phosphoglycerate mutase-like"/>
    <property type="match status" value="1"/>
</dbReference>
<feature type="binding site" evidence="2">
    <location>
        <begin position="6"/>
        <end position="13"/>
    </location>
    <ligand>
        <name>substrate</name>
    </ligand>
</feature>
<dbReference type="PANTHER" id="PTHR46517">
    <property type="entry name" value="FRUCTOSE-2,6-BISPHOSPHATASE TIGAR"/>
    <property type="match status" value="1"/>
</dbReference>
<gene>
    <name evidence="3" type="ORF">GC093_24590</name>
</gene>
<dbReference type="Proteomes" id="UP000641588">
    <property type="component" value="Unassembled WGS sequence"/>
</dbReference>
<dbReference type="PANTHER" id="PTHR46517:SF1">
    <property type="entry name" value="FRUCTOSE-2,6-BISPHOSPHATASE TIGAR"/>
    <property type="match status" value="1"/>
</dbReference>
<keyword evidence="4" id="KW-1185">Reference proteome</keyword>
<feature type="binding site" evidence="2">
    <location>
        <position position="56"/>
    </location>
    <ligand>
        <name>substrate</name>
    </ligand>
</feature>
<dbReference type="GO" id="GO:0043456">
    <property type="term" value="P:regulation of pentose-phosphate shunt"/>
    <property type="evidence" value="ECO:0007669"/>
    <property type="project" value="TreeGrafter"/>
</dbReference>
<dbReference type="PROSITE" id="PS00175">
    <property type="entry name" value="PG_MUTASE"/>
    <property type="match status" value="1"/>
</dbReference>
<protein>
    <submittedName>
        <fullName evidence="3">Histidine phosphatase family protein</fullName>
    </submittedName>
</protein>
<comment type="caution">
    <text evidence="3">The sequence shown here is derived from an EMBL/GenBank/DDBJ whole genome shotgun (WGS) entry which is preliminary data.</text>
</comment>
<dbReference type="EMBL" id="WHOD01000097">
    <property type="protein sequence ID" value="NOU96368.1"/>
    <property type="molecule type" value="Genomic_DNA"/>
</dbReference>